<dbReference type="InterPro" id="IPR050171">
    <property type="entry name" value="MFS_Transporters"/>
</dbReference>
<dbReference type="PANTHER" id="PTHR23517:SF13">
    <property type="entry name" value="MAJOR FACILITATOR SUPERFAMILY MFS_1"/>
    <property type="match status" value="1"/>
</dbReference>
<feature type="transmembrane region" description="Helical" evidence="7">
    <location>
        <begin position="264"/>
        <end position="286"/>
    </location>
</feature>
<keyword evidence="6 7" id="KW-0472">Membrane</keyword>
<evidence type="ECO:0000256" key="6">
    <source>
        <dbReference type="ARBA" id="ARBA00023136"/>
    </source>
</evidence>
<reference evidence="9 10" key="1">
    <citation type="journal article" date="2008" name="J. Biotechnol.">
        <title>The lifestyle of Corynebacterium urealyticum derived from its complete genome sequence established by pyrosequencing.</title>
        <authorList>
            <person name="Tauch A."/>
            <person name="Trost E."/>
            <person name="Tilker A."/>
            <person name="Ludewig U."/>
            <person name="Schneiker S."/>
            <person name="Goesmann A."/>
            <person name="Arnold W."/>
            <person name="Bekel T."/>
            <person name="Brinkrolf K."/>
            <person name="Brune I."/>
            <person name="Goetker S."/>
            <person name="Kalinowski J."/>
            <person name="Kamp P.-B."/>
            <person name="Lobo F.P."/>
            <person name="Viehoever P."/>
            <person name="Weisshaar B."/>
            <person name="Soriano F."/>
            <person name="Droege M."/>
            <person name="Puehler A."/>
        </authorList>
    </citation>
    <scope>NUCLEOTIDE SEQUENCE [LARGE SCALE GENOMIC DNA]</scope>
    <source>
        <strain evidence="10">ATCC 43042 / DSM 7109</strain>
    </source>
</reference>
<feature type="transmembrane region" description="Helical" evidence="7">
    <location>
        <begin position="188"/>
        <end position="210"/>
    </location>
</feature>
<evidence type="ECO:0000256" key="7">
    <source>
        <dbReference type="SAM" id="Phobius"/>
    </source>
</evidence>
<evidence type="ECO:0000256" key="3">
    <source>
        <dbReference type="ARBA" id="ARBA00022475"/>
    </source>
</evidence>
<dbReference type="SUPFAM" id="SSF103473">
    <property type="entry name" value="MFS general substrate transporter"/>
    <property type="match status" value="1"/>
</dbReference>
<feature type="transmembrane region" description="Helical" evidence="7">
    <location>
        <begin position="84"/>
        <end position="107"/>
    </location>
</feature>
<proteinExistence type="predicted"/>
<dbReference type="Pfam" id="PF07690">
    <property type="entry name" value="MFS_1"/>
    <property type="match status" value="1"/>
</dbReference>
<comment type="subcellular location">
    <subcellularLocation>
        <location evidence="1">Cell membrane</location>
        <topology evidence="1">Multi-pass membrane protein</topology>
    </subcellularLocation>
</comment>
<keyword evidence="5 7" id="KW-1133">Transmembrane helix</keyword>
<evidence type="ECO:0000313" key="10">
    <source>
        <dbReference type="Proteomes" id="UP000001727"/>
    </source>
</evidence>
<evidence type="ECO:0000256" key="4">
    <source>
        <dbReference type="ARBA" id="ARBA00022692"/>
    </source>
</evidence>
<feature type="domain" description="Major facilitator superfamily (MFS) profile" evidence="8">
    <location>
        <begin position="54"/>
        <end position="448"/>
    </location>
</feature>
<sequence>MAKATANSRFPLNPHSSMAARCRGLTLVAMSRSSDTPTNLNIDSRGSKYKGSRAWLMVALAVFIVAWGGNEFTPMMVFYRGEDVFSPVFVDALLAFYAVGIAIGLLVAGPLSDRYGRRVVMLPAPIVALIGSVLIAMGETSEPIIFTGRMLSGLALGMAMTAGGSWIKELSSPAFDPTAKPNSGAKRSAMAMTGGFAVGALIAGLLAQWGPIPGQLPYMIHVVLSIVTIVGLMTVPETRQSAHLKVKGSFLSDLASPSAKHPRFLLVVLPLAPWVFGCTGVAYAIMPALIQNSYGNPIAITAGITALALAFGFGIQQFPDLYWRNNSAFGQQIGLVIVIIGMLVAAWTAKTVSLAGALIVAVVLGLGYGITLLTGLTEVQRLASPDELGGLTAIYYVFTYVGFFFPMILTRLSEWFSYPVMLLAGVVAAVLNLALITVFSRKFIPAES</sequence>
<evidence type="ECO:0000256" key="2">
    <source>
        <dbReference type="ARBA" id="ARBA00022448"/>
    </source>
</evidence>
<feature type="transmembrane region" description="Helical" evidence="7">
    <location>
        <begin position="119"/>
        <end position="138"/>
    </location>
</feature>
<dbReference type="GO" id="GO:0005886">
    <property type="term" value="C:plasma membrane"/>
    <property type="evidence" value="ECO:0007669"/>
    <property type="project" value="UniProtKB-SubCell"/>
</dbReference>
<accession>B1VI04</accession>
<feature type="transmembrane region" description="Helical" evidence="7">
    <location>
        <begin position="328"/>
        <end position="348"/>
    </location>
</feature>
<dbReference type="PROSITE" id="PS50850">
    <property type="entry name" value="MFS"/>
    <property type="match status" value="1"/>
</dbReference>
<dbReference type="GO" id="GO:0022857">
    <property type="term" value="F:transmembrane transporter activity"/>
    <property type="evidence" value="ECO:0007669"/>
    <property type="project" value="InterPro"/>
</dbReference>
<dbReference type="HOGENOM" id="CLU_038683_1_0_11"/>
<evidence type="ECO:0000256" key="5">
    <source>
        <dbReference type="ARBA" id="ARBA00022989"/>
    </source>
</evidence>
<feature type="transmembrane region" description="Helical" evidence="7">
    <location>
        <begin position="388"/>
        <end position="409"/>
    </location>
</feature>
<keyword evidence="3" id="KW-1003">Cell membrane</keyword>
<feature type="transmembrane region" description="Helical" evidence="7">
    <location>
        <begin position="216"/>
        <end position="235"/>
    </location>
</feature>
<feature type="transmembrane region" description="Helical" evidence="7">
    <location>
        <begin position="144"/>
        <end position="167"/>
    </location>
</feature>
<dbReference type="KEGG" id="cur:cu1844"/>
<dbReference type="InterPro" id="IPR011701">
    <property type="entry name" value="MFS"/>
</dbReference>
<dbReference type="EMBL" id="AM942444">
    <property type="protein sequence ID" value="CAQ05804.1"/>
    <property type="molecule type" value="Genomic_DNA"/>
</dbReference>
<evidence type="ECO:0000313" key="9">
    <source>
        <dbReference type="EMBL" id="CAQ05804.1"/>
    </source>
</evidence>
<dbReference type="Proteomes" id="UP000001727">
    <property type="component" value="Chromosome"/>
</dbReference>
<protein>
    <submittedName>
        <fullName evidence="9">Putative permease of the major facilitator superfamily</fullName>
    </submittedName>
</protein>
<dbReference type="PANTHER" id="PTHR23517">
    <property type="entry name" value="RESISTANCE PROTEIN MDTM, PUTATIVE-RELATED-RELATED"/>
    <property type="match status" value="1"/>
</dbReference>
<keyword evidence="2" id="KW-0813">Transport</keyword>
<evidence type="ECO:0000256" key="1">
    <source>
        <dbReference type="ARBA" id="ARBA00004651"/>
    </source>
</evidence>
<keyword evidence="4 7" id="KW-0812">Transmembrane</keyword>
<dbReference type="STRING" id="504474.cu1844"/>
<dbReference type="eggNOG" id="COG0477">
    <property type="taxonomic scope" value="Bacteria"/>
</dbReference>
<dbReference type="RefSeq" id="WP_012361079.1">
    <property type="nucleotide sequence ID" value="NC_010545.1"/>
</dbReference>
<feature type="transmembrane region" description="Helical" evidence="7">
    <location>
        <begin position="54"/>
        <end position="72"/>
    </location>
</feature>
<dbReference type="Gene3D" id="1.20.1250.20">
    <property type="entry name" value="MFS general substrate transporter like domains"/>
    <property type="match status" value="1"/>
</dbReference>
<feature type="transmembrane region" description="Helical" evidence="7">
    <location>
        <begin position="415"/>
        <end position="439"/>
    </location>
</feature>
<evidence type="ECO:0000259" key="8">
    <source>
        <dbReference type="PROSITE" id="PS50850"/>
    </source>
</evidence>
<dbReference type="InterPro" id="IPR036259">
    <property type="entry name" value="MFS_trans_sf"/>
</dbReference>
<keyword evidence="10" id="KW-1185">Reference proteome</keyword>
<name>B1VI04_CORU7</name>
<gene>
    <name evidence="9" type="ordered locus">cu1844</name>
</gene>
<organism evidence="9 10">
    <name type="scientific">Corynebacterium urealyticum (strain ATCC 43042 / DSM 7109)</name>
    <dbReference type="NCBI Taxonomy" id="504474"/>
    <lineage>
        <taxon>Bacteria</taxon>
        <taxon>Bacillati</taxon>
        <taxon>Actinomycetota</taxon>
        <taxon>Actinomycetes</taxon>
        <taxon>Mycobacteriales</taxon>
        <taxon>Corynebacteriaceae</taxon>
        <taxon>Corynebacterium</taxon>
    </lineage>
</organism>
<dbReference type="AlphaFoldDB" id="B1VI04"/>
<dbReference type="InterPro" id="IPR005829">
    <property type="entry name" value="Sugar_transporter_CS"/>
</dbReference>
<dbReference type="PROSITE" id="PS00216">
    <property type="entry name" value="SUGAR_TRANSPORT_1"/>
    <property type="match status" value="1"/>
</dbReference>
<feature type="transmembrane region" description="Helical" evidence="7">
    <location>
        <begin position="354"/>
        <end position="376"/>
    </location>
</feature>
<dbReference type="InterPro" id="IPR020846">
    <property type="entry name" value="MFS_dom"/>
</dbReference>
<dbReference type="GeneID" id="60604624"/>
<feature type="transmembrane region" description="Helical" evidence="7">
    <location>
        <begin position="298"/>
        <end position="316"/>
    </location>
</feature>